<evidence type="ECO:0000313" key="8">
    <source>
        <dbReference type="EMBL" id="PKC54423.1"/>
    </source>
</evidence>
<name>A0A2N0QTR3_9GLOM</name>
<accession>A0A2N0QTR3</accession>
<dbReference type="GO" id="GO:0009378">
    <property type="term" value="F:four-way junction helicase activity"/>
    <property type="evidence" value="ECO:0007669"/>
    <property type="project" value="TreeGrafter"/>
</dbReference>
<keyword evidence="9" id="KW-0378">Hydrolase</keyword>
<dbReference type="PROSITE" id="PS51194">
    <property type="entry name" value="HELICASE_CTER"/>
    <property type="match status" value="1"/>
</dbReference>
<dbReference type="VEuPathDB" id="FungiDB:FUN_015626"/>
<dbReference type="SMART" id="SM00490">
    <property type="entry name" value="HELICc"/>
    <property type="match status" value="1"/>
</dbReference>
<gene>
    <name evidence="9" type="ORF">RhiirA1_432997</name>
    <name evidence="8" type="ORF">RhiirA1_432998</name>
</gene>
<keyword evidence="3" id="KW-0413">Isomerase</keyword>
<dbReference type="GO" id="GO:0005634">
    <property type="term" value="C:nucleus"/>
    <property type="evidence" value="ECO:0007669"/>
    <property type="project" value="TreeGrafter"/>
</dbReference>
<dbReference type="VEuPathDB" id="FungiDB:RhiirFUN_000140"/>
<dbReference type="AlphaFoldDB" id="A0A2N0QTR3"/>
<dbReference type="VEuPathDB" id="FungiDB:RhiirA1_432998"/>
<reference evidence="9 10" key="2">
    <citation type="submission" date="2017-10" db="EMBL/GenBank/DDBJ databases">
        <title>Genome analyses suggest a sexual origin of heterokaryosis in a supposedly ancient asexual fungus.</title>
        <authorList>
            <person name="Corradi N."/>
            <person name="Sedzielewska K."/>
            <person name="Noel J."/>
            <person name="Charron P."/>
            <person name="Farinelli L."/>
            <person name="Marton T."/>
            <person name="Kruger M."/>
            <person name="Pelin A."/>
            <person name="Brachmann A."/>
            <person name="Corradi N."/>
        </authorList>
    </citation>
    <scope>NUCLEOTIDE SEQUENCE [LARGE SCALE GENOMIC DNA]</scope>
    <source>
        <strain evidence="9 10">A1</strain>
    </source>
</reference>
<dbReference type="GO" id="GO:0043138">
    <property type="term" value="F:3'-5' DNA helicase activity"/>
    <property type="evidence" value="ECO:0007669"/>
    <property type="project" value="UniProtKB-EC"/>
</dbReference>
<dbReference type="GO" id="GO:0005737">
    <property type="term" value="C:cytoplasm"/>
    <property type="evidence" value="ECO:0007669"/>
    <property type="project" value="TreeGrafter"/>
</dbReference>
<keyword evidence="4" id="KW-0539">Nucleus</keyword>
<evidence type="ECO:0000256" key="2">
    <source>
        <dbReference type="ARBA" id="ARBA00023125"/>
    </source>
</evidence>
<evidence type="ECO:0000256" key="4">
    <source>
        <dbReference type="ARBA" id="ARBA00023242"/>
    </source>
</evidence>
<dbReference type="GO" id="GO:0005694">
    <property type="term" value="C:chromosome"/>
    <property type="evidence" value="ECO:0007669"/>
    <property type="project" value="TreeGrafter"/>
</dbReference>
<dbReference type="GO" id="GO:0016787">
    <property type="term" value="F:hydrolase activity"/>
    <property type="evidence" value="ECO:0007669"/>
    <property type="project" value="UniProtKB-KW"/>
</dbReference>
<dbReference type="Gene3D" id="3.40.50.300">
    <property type="entry name" value="P-loop containing nucleotide triphosphate hydrolases"/>
    <property type="match status" value="1"/>
</dbReference>
<reference evidence="9 10" key="1">
    <citation type="submission" date="2017-10" db="EMBL/GenBank/DDBJ databases">
        <title>Extensive intraspecific genome diversity in a model arbuscular mycorrhizal fungus.</title>
        <authorList>
            <person name="Chen E.C.H."/>
            <person name="Morin E."/>
            <person name="Baudet D."/>
            <person name="Noel J."/>
            <person name="Ndikumana S."/>
            <person name="Charron P."/>
            <person name="St-Onge C."/>
            <person name="Giorgi J."/>
            <person name="Grigoriev I.V."/>
            <person name="Roux C."/>
            <person name="Martin F.M."/>
            <person name="Corradi N."/>
        </authorList>
    </citation>
    <scope>NUCLEOTIDE SEQUENCE [LARGE SCALE GENOMIC DNA]</scope>
    <source>
        <strain evidence="9 10">A1</strain>
    </source>
</reference>
<comment type="catalytic activity">
    <reaction evidence="5">
        <text>Couples ATP hydrolysis with the unwinding of duplex DNA by translocating in the 3'-5' direction.</text>
        <dbReference type="EC" id="5.6.2.4"/>
    </reaction>
</comment>
<dbReference type="EMBL" id="LLXH01003258">
    <property type="protein sequence ID" value="PKC54423.1"/>
    <property type="molecule type" value="Genomic_DNA"/>
</dbReference>
<dbReference type="PANTHER" id="PTHR13710:SF153">
    <property type="entry name" value="RECQ-LIKE DNA HELICASE BLM"/>
    <property type="match status" value="1"/>
</dbReference>
<dbReference type="Proteomes" id="UP000232688">
    <property type="component" value="Unassembled WGS sequence"/>
</dbReference>
<dbReference type="GO" id="GO:0003677">
    <property type="term" value="F:DNA binding"/>
    <property type="evidence" value="ECO:0007669"/>
    <property type="project" value="UniProtKB-KW"/>
</dbReference>
<dbReference type="EMBL" id="LLXH01003257">
    <property type="protein sequence ID" value="PKC54426.1"/>
    <property type="molecule type" value="Genomic_DNA"/>
</dbReference>
<evidence type="ECO:0000256" key="5">
    <source>
        <dbReference type="ARBA" id="ARBA00034617"/>
    </source>
</evidence>
<dbReference type="Pfam" id="PF00271">
    <property type="entry name" value="Helicase_C"/>
    <property type="match status" value="1"/>
</dbReference>
<dbReference type="SUPFAM" id="SSF52540">
    <property type="entry name" value="P-loop containing nucleoside triphosphate hydrolases"/>
    <property type="match status" value="1"/>
</dbReference>
<dbReference type="VEuPathDB" id="FungiDB:RhiirA1_432997"/>
<dbReference type="InterPro" id="IPR027417">
    <property type="entry name" value="P-loop_NTPase"/>
</dbReference>
<feature type="domain" description="Helicase C-terminal" evidence="7">
    <location>
        <begin position="8"/>
        <end position="161"/>
    </location>
</feature>
<dbReference type="InterPro" id="IPR001650">
    <property type="entry name" value="Helicase_C-like"/>
</dbReference>
<evidence type="ECO:0000256" key="3">
    <source>
        <dbReference type="ARBA" id="ARBA00023235"/>
    </source>
</evidence>
<evidence type="ECO:0000256" key="1">
    <source>
        <dbReference type="ARBA" id="ARBA00005446"/>
    </source>
</evidence>
<evidence type="ECO:0000313" key="10">
    <source>
        <dbReference type="Proteomes" id="UP000232688"/>
    </source>
</evidence>
<sequence>MMLTGTCKESDAYLILENLGLASNDVAFVRGLSFSRPELTMKMHPKSTKEKTIGEIITLLKELNEGKCIIYCPTTVKKKKKLKSWKENTIQLMIATNAFGMGLNDKKVRLVIHYSFPLSIGNLVQETGRAGRDHNPAKCIIFYTRHDICTNYTIITQSRES</sequence>
<comment type="similarity">
    <text evidence="1">Belongs to the helicase family. RecQ subfamily.</text>
</comment>
<evidence type="ECO:0000256" key="6">
    <source>
        <dbReference type="ARBA" id="ARBA00034808"/>
    </source>
</evidence>
<dbReference type="EC" id="5.6.2.4" evidence="6"/>
<proteinExistence type="inferred from homology"/>
<keyword evidence="2" id="KW-0238">DNA-binding</keyword>
<dbReference type="PANTHER" id="PTHR13710">
    <property type="entry name" value="DNA HELICASE RECQ FAMILY MEMBER"/>
    <property type="match status" value="1"/>
</dbReference>
<evidence type="ECO:0000313" key="9">
    <source>
        <dbReference type="EMBL" id="PKC54426.1"/>
    </source>
</evidence>
<organism evidence="9 10">
    <name type="scientific">Rhizophagus irregularis</name>
    <dbReference type="NCBI Taxonomy" id="588596"/>
    <lineage>
        <taxon>Eukaryota</taxon>
        <taxon>Fungi</taxon>
        <taxon>Fungi incertae sedis</taxon>
        <taxon>Mucoromycota</taxon>
        <taxon>Glomeromycotina</taxon>
        <taxon>Glomeromycetes</taxon>
        <taxon>Glomerales</taxon>
        <taxon>Glomeraceae</taxon>
        <taxon>Rhizophagus</taxon>
    </lineage>
</organism>
<evidence type="ECO:0000259" key="7">
    <source>
        <dbReference type="PROSITE" id="PS51194"/>
    </source>
</evidence>
<comment type="caution">
    <text evidence="9">The sequence shown here is derived from an EMBL/GenBank/DDBJ whole genome shotgun (WGS) entry which is preliminary data.</text>
</comment>
<dbReference type="GO" id="GO:0000724">
    <property type="term" value="P:double-strand break repair via homologous recombination"/>
    <property type="evidence" value="ECO:0007669"/>
    <property type="project" value="TreeGrafter"/>
</dbReference>
<protein>
    <recommendedName>
        <fullName evidence="6">DNA 3'-5' helicase</fullName>
        <ecNumber evidence="6">5.6.2.4</ecNumber>
    </recommendedName>
</protein>